<protein>
    <submittedName>
        <fullName evidence="1">Uncharacterized protein</fullName>
    </submittedName>
</protein>
<accession>A0A1Y1V4F1</accession>
<proteinExistence type="predicted"/>
<gene>
    <name evidence="1" type="ORF">BCR36DRAFT_104771</name>
</gene>
<sequence>MALIEIYLIKFVLNGIIDFSYFLKLLKTTEKSVMDVLTKKSQKLYSKSYSMSSLYNLQNSDSMPVSENTSLSSIFSNITSFTNLADYENDEENANVSLNSKDESYYEYLFFKNCEIFYAEVVLIRGFIETVIGKEIRGVIRIRKAWKLYNIFQNENYMNRIGTTEKEQSILSSIKYSVVFGIGFTHIFSFLLNKNELQTINLTPNMDKGINCLGEIIQLNEHKAPISVLLIFVIYVYFNKCKRALKVCQSIREHFPNSIIFTYLFNTTLSIQHTNTKPLFTCDPEKYIRFLGPYFNKKVVNSFLNQKWEDTINNLEEYNKLVKSKNLKLAKNNNYYEHIYIVDKYIRIDNQSLINENKLCIYCLLQPFVIPITNMEQYIYKWCCLKMVLFDYKKDLKIMKDKYKKRNEKELSMPISMNDGTNNEEGIENQNSFNGDINENKNKSENSINNDIKNTSSTNSIDIDKIIESDPVYLAKKEKYEKLKKEFKQFNETFINQCKEYKKSKEISHEKSHLMPDDLPFVMCCQLDPIILYIASNIDNNIDNTSSSSDIFSLIDIVCILFAIHYASPSKMTDLLVKLFPTLNSDSYNTLMNPPLHINTQYIVKCLNSFNK</sequence>
<organism evidence="1 2">
    <name type="scientific">Piromyces finnis</name>
    <dbReference type="NCBI Taxonomy" id="1754191"/>
    <lineage>
        <taxon>Eukaryota</taxon>
        <taxon>Fungi</taxon>
        <taxon>Fungi incertae sedis</taxon>
        <taxon>Chytridiomycota</taxon>
        <taxon>Chytridiomycota incertae sedis</taxon>
        <taxon>Neocallimastigomycetes</taxon>
        <taxon>Neocallimastigales</taxon>
        <taxon>Neocallimastigaceae</taxon>
        <taxon>Piromyces</taxon>
    </lineage>
</organism>
<comment type="caution">
    <text evidence="1">The sequence shown here is derived from an EMBL/GenBank/DDBJ whole genome shotgun (WGS) entry which is preliminary data.</text>
</comment>
<evidence type="ECO:0000313" key="1">
    <source>
        <dbReference type="EMBL" id="ORX46177.1"/>
    </source>
</evidence>
<dbReference type="Proteomes" id="UP000193719">
    <property type="component" value="Unassembled WGS sequence"/>
</dbReference>
<dbReference type="AlphaFoldDB" id="A0A1Y1V4F1"/>
<reference evidence="1 2" key="2">
    <citation type="submission" date="2016-08" db="EMBL/GenBank/DDBJ databases">
        <title>Pervasive Adenine N6-methylation of Active Genes in Fungi.</title>
        <authorList>
            <consortium name="DOE Joint Genome Institute"/>
            <person name="Mondo S.J."/>
            <person name="Dannebaum R.O."/>
            <person name="Kuo R.C."/>
            <person name="Labutti K."/>
            <person name="Haridas S."/>
            <person name="Kuo A."/>
            <person name="Salamov A."/>
            <person name="Ahrendt S.R."/>
            <person name="Lipzen A."/>
            <person name="Sullivan W."/>
            <person name="Andreopoulos W.B."/>
            <person name="Clum A."/>
            <person name="Lindquist E."/>
            <person name="Daum C."/>
            <person name="Ramamoorthy G.K."/>
            <person name="Gryganskyi A."/>
            <person name="Culley D."/>
            <person name="Magnuson J.K."/>
            <person name="James T.Y."/>
            <person name="O'Malley M.A."/>
            <person name="Stajich J.E."/>
            <person name="Spatafora J.W."/>
            <person name="Visel A."/>
            <person name="Grigoriev I.V."/>
        </authorList>
    </citation>
    <scope>NUCLEOTIDE SEQUENCE [LARGE SCALE GENOMIC DNA]</scope>
    <source>
        <strain evidence="2">finn</strain>
    </source>
</reference>
<keyword evidence="2" id="KW-1185">Reference proteome</keyword>
<dbReference type="OrthoDB" id="2154985at2759"/>
<name>A0A1Y1V4F1_9FUNG</name>
<reference evidence="1 2" key="1">
    <citation type="submission" date="2016-08" db="EMBL/GenBank/DDBJ databases">
        <title>Genomes of anaerobic fungi encode conserved fungal cellulosomes for biomass hydrolysis.</title>
        <authorList>
            <consortium name="DOE Joint Genome Institute"/>
            <person name="Haitjema C.H."/>
            <person name="Gilmore S.P."/>
            <person name="Henske J.K."/>
            <person name="Solomon K.V."/>
            <person name="De Groot R."/>
            <person name="Kuo A."/>
            <person name="Mondo S.J."/>
            <person name="Salamov A.A."/>
            <person name="Labutti K."/>
            <person name="Zhao Z."/>
            <person name="Chiniquy J."/>
            <person name="Barry K."/>
            <person name="Brewer H.M."/>
            <person name="Purvine S.O."/>
            <person name="Wright A.T."/>
            <person name="Boxma B."/>
            <person name="Van Alen T."/>
            <person name="Hackstein J.H."/>
            <person name="Baker S.E."/>
            <person name="Grigoriev I.V."/>
            <person name="O'Malley M.A."/>
        </authorList>
    </citation>
    <scope>NUCLEOTIDE SEQUENCE [LARGE SCALE GENOMIC DNA]</scope>
    <source>
        <strain evidence="2">finn</strain>
    </source>
</reference>
<evidence type="ECO:0000313" key="2">
    <source>
        <dbReference type="Proteomes" id="UP000193719"/>
    </source>
</evidence>
<dbReference type="EMBL" id="MCFH01000036">
    <property type="protein sequence ID" value="ORX46177.1"/>
    <property type="molecule type" value="Genomic_DNA"/>
</dbReference>